<dbReference type="InterPro" id="IPR013655">
    <property type="entry name" value="PAS_fold_3"/>
</dbReference>
<evidence type="ECO:0000256" key="6">
    <source>
        <dbReference type="ARBA" id="ARBA00022606"/>
    </source>
</evidence>
<evidence type="ECO:0000259" key="17">
    <source>
        <dbReference type="PROSITE" id="PS50112"/>
    </source>
</evidence>
<feature type="domain" description="PAC" evidence="18">
    <location>
        <begin position="387"/>
        <end position="440"/>
    </location>
</feature>
<keyword evidence="20" id="KW-1185">Reference proteome</keyword>
<dbReference type="InterPro" id="IPR000014">
    <property type="entry name" value="PAS"/>
</dbReference>
<evidence type="ECO:0000313" key="20">
    <source>
        <dbReference type="Proteomes" id="UP001055125"/>
    </source>
</evidence>
<evidence type="ECO:0000256" key="3">
    <source>
        <dbReference type="ARBA" id="ARBA00021740"/>
    </source>
</evidence>
<keyword evidence="16" id="KW-0675">Receptor</keyword>
<evidence type="ECO:0000256" key="8">
    <source>
        <dbReference type="ARBA" id="ARBA00022643"/>
    </source>
</evidence>
<dbReference type="SUPFAM" id="SSF55781">
    <property type="entry name" value="GAF domain-like"/>
    <property type="match status" value="3"/>
</dbReference>
<dbReference type="SUPFAM" id="SSF55785">
    <property type="entry name" value="PYP-like sensor domain (PAS domain)"/>
    <property type="match status" value="2"/>
</dbReference>
<dbReference type="Pfam" id="PF07536">
    <property type="entry name" value="HWE_HK"/>
    <property type="match status" value="1"/>
</dbReference>
<evidence type="ECO:0000256" key="15">
    <source>
        <dbReference type="ARBA" id="ARBA00023026"/>
    </source>
</evidence>
<evidence type="ECO:0000256" key="5">
    <source>
        <dbReference type="ARBA" id="ARBA00022553"/>
    </source>
</evidence>
<keyword evidence="6" id="KW-0716">Sensory transduction</keyword>
<dbReference type="SMART" id="SM00086">
    <property type="entry name" value="PAC"/>
    <property type="match status" value="2"/>
</dbReference>
<evidence type="ECO:0000256" key="9">
    <source>
        <dbReference type="ARBA" id="ARBA00022679"/>
    </source>
</evidence>
<dbReference type="Pfam" id="PF00989">
    <property type="entry name" value="PAS"/>
    <property type="match status" value="1"/>
</dbReference>
<dbReference type="PROSITE" id="PS50113">
    <property type="entry name" value="PAC"/>
    <property type="match status" value="2"/>
</dbReference>
<evidence type="ECO:0000256" key="4">
    <source>
        <dbReference type="ARBA" id="ARBA00022543"/>
    </source>
</evidence>
<dbReference type="PROSITE" id="PS50112">
    <property type="entry name" value="PAS"/>
    <property type="match status" value="1"/>
</dbReference>
<dbReference type="InterPro" id="IPR003018">
    <property type="entry name" value="GAF"/>
</dbReference>
<keyword evidence="13" id="KW-0067">ATP-binding</keyword>
<dbReference type="InterPro" id="IPR000700">
    <property type="entry name" value="PAS-assoc_C"/>
</dbReference>
<reference evidence="19" key="2">
    <citation type="submission" date="2021-08" db="EMBL/GenBank/DDBJ databases">
        <authorList>
            <person name="Tani A."/>
            <person name="Ola A."/>
            <person name="Ogura Y."/>
            <person name="Katsura K."/>
            <person name="Hayashi T."/>
        </authorList>
    </citation>
    <scope>NUCLEOTIDE SEQUENCE</scope>
    <source>
        <strain evidence="19">DSM 19015</strain>
    </source>
</reference>
<gene>
    <name evidence="19" type="ORF">OCOJLMKI_1705</name>
</gene>
<dbReference type="InterPro" id="IPR001610">
    <property type="entry name" value="PAC"/>
</dbReference>
<proteinExistence type="predicted"/>
<evidence type="ECO:0000256" key="1">
    <source>
        <dbReference type="ARBA" id="ARBA00000085"/>
    </source>
</evidence>
<feature type="domain" description="PAS" evidence="17">
    <location>
        <begin position="313"/>
        <end position="386"/>
    </location>
</feature>
<evidence type="ECO:0000256" key="13">
    <source>
        <dbReference type="ARBA" id="ARBA00022840"/>
    </source>
</evidence>
<keyword evidence="5" id="KW-0597">Phosphoprotein</keyword>
<evidence type="ECO:0000256" key="12">
    <source>
        <dbReference type="ARBA" id="ARBA00022777"/>
    </source>
</evidence>
<dbReference type="Gene3D" id="3.30.565.10">
    <property type="entry name" value="Histidine kinase-like ATPase, C-terminal domain"/>
    <property type="match status" value="1"/>
</dbReference>
<sequence>MGFDDVVLLARNICNTSVALVSLIAGNRQWFKARVGFPECETDLNHSVCAHVLSEPDLLVIPDLTKDPRTRANPLVAGGPRIRFYAGAPLRTPEGKVLGSLCVIDGEPRPGGLTHVQAESLRALASQVMAQMELRRALADQRRVLEEREGLIRTQAEMSVARGDLGTILDALVHGAMEAIPHAEGAVIEMCEGDELVYSATKGNLMGHVGLRVPLQGSLAGACLLTNEPLLVPDVLVDRRVKRDLIDRLRLRSCVLAPVRRAGKPVGVLKLQSSQPDVFTQADLRLMQVFAGTVSAGLAEAGEAAARREAARSERRRQAVFDSAADYAIILLDLDGNVTDWNEGATAILGWRPEEMCGKPADIFFTPEDREAGIPGMEMHSALTEGRGIDERWHLRRDGTRFWANGEMMALRDEDGTAIGFMKILRDRTEQRLSYERLHEAKDRLRRAQEAGGVGMFVVDADGVLHPTPEFCRLYGLPVREAYPSTAFEHLVIPEDAHLVSTAVTRASGEAPRDVEYRIRRPDTGEIRWIARKGDLEYDDLGRPVRFAGVSRDITEQRLAREALAESERRKSALLELGDRLRDLSRTSEMTLMAAEIVGRTLNAGRAGFGRLDALGEHVDLELDWTAVGLRSIAGRHRFEDYGDLRRELLRGEPVIVRDACRDPRTAACSGALQALDVASLINMPVRERGRTVALFFVHDRVPRDWSREELGFLRAVADRVEAAVARVRAEEQQQLLNRELSHRMKNTLAMVQAIATQTLRGASDIEAAKEVLAARLIALGKAHDILMTGDGESQGTDIRTVIENALSLHEDPERQRFDLQGPHVPCGARAALSLALMVHELATNAAKYGALSTPTGRVVLTWEVGSTGDTKTVRLTWREEGGPRVTAPSRVGFGSRLIERGLAGAVGGQVELRYPPEGMCCTLVAPLTGFLAEG</sequence>
<dbReference type="Gene3D" id="3.30.450.20">
    <property type="entry name" value="PAS domain"/>
    <property type="match status" value="2"/>
</dbReference>
<reference evidence="19" key="1">
    <citation type="journal article" date="2021" name="Front. Microbiol.">
        <title>Comprehensive Comparative Genomics and Phenotyping of Methylobacterium Species.</title>
        <authorList>
            <person name="Alessa O."/>
            <person name="Ogura Y."/>
            <person name="Fujitani Y."/>
            <person name="Takami H."/>
            <person name="Hayashi T."/>
            <person name="Sahin N."/>
            <person name="Tani A."/>
        </authorList>
    </citation>
    <scope>NUCLEOTIDE SEQUENCE</scope>
    <source>
        <strain evidence="19">DSM 19015</strain>
    </source>
</reference>
<dbReference type="Pfam" id="PF01590">
    <property type="entry name" value="GAF"/>
    <property type="match status" value="2"/>
</dbReference>
<dbReference type="InterPro" id="IPR036890">
    <property type="entry name" value="HATPase_C_sf"/>
</dbReference>
<accession>A0ABQ4RXY8</accession>
<dbReference type="CDD" id="cd00130">
    <property type="entry name" value="PAS"/>
    <property type="match status" value="2"/>
</dbReference>
<evidence type="ECO:0000256" key="16">
    <source>
        <dbReference type="ARBA" id="ARBA00023170"/>
    </source>
</evidence>
<keyword evidence="7" id="KW-0285">Flavoprotein</keyword>
<dbReference type="InterPro" id="IPR013767">
    <property type="entry name" value="PAS_fold"/>
</dbReference>
<keyword evidence="9" id="KW-0808">Transferase</keyword>
<dbReference type="SMART" id="SM00091">
    <property type="entry name" value="PAS"/>
    <property type="match status" value="2"/>
</dbReference>
<protein>
    <recommendedName>
        <fullName evidence="3">Blue-light-activated histidine kinase</fullName>
        <ecNumber evidence="2">2.7.13.3</ecNumber>
    </recommendedName>
</protein>
<keyword evidence="11" id="KW-0547">Nucleotide-binding</keyword>
<keyword evidence="10" id="KW-0677">Repeat</keyword>
<comment type="caution">
    <text evidence="19">The sequence shown here is derived from an EMBL/GenBank/DDBJ whole genome shotgun (WGS) entry which is preliminary data.</text>
</comment>
<dbReference type="NCBIfam" id="TIGR00229">
    <property type="entry name" value="sensory_box"/>
    <property type="match status" value="2"/>
</dbReference>
<dbReference type="InterPro" id="IPR011102">
    <property type="entry name" value="Sig_transdc_His_kinase_HWE"/>
</dbReference>
<dbReference type="Pfam" id="PF13185">
    <property type="entry name" value="GAF_2"/>
    <property type="match status" value="1"/>
</dbReference>
<keyword evidence="15" id="KW-0843">Virulence</keyword>
<dbReference type="EC" id="2.7.13.3" evidence="2"/>
<name>A0ABQ4RXY8_9HYPH</name>
<feature type="domain" description="PAC" evidence="18">
    <location>
        <begin position="513"/>
        <end position="566"/>
    </location>
</feature>
<comment type="catalytic activity">
    <reaction evidence="1">
        <text>ATP + protein L-histidine = ADP + protein N-phospho-L-histidine.</text>
        <dbReference type="EC" id="2.7.13.3"/>
    </reaction>
</comment>
<evidence type="ECO:0000256" key="7">
    <source>
        <dbReference type="ARBA" id="ARBA00022630"/>
    </source>
</evidence>
<dbReference type="EMBL" id="BPQP01000024">
    <property type="protein sequence ID" value="GJD94503.1"/>
    <property type="molecule type" value="Genomic_DNA"/>
</dbReference>
<evidence type="ECO:0000256" key="10">
    <source>
        <dbReference type="ARBA" id="ARBA00022737"/>
    </source>
</evidence>
<dbReference type="Gene3D" id="2.10.70.100">
    <property type="match status" value="1"/>
</dbReference>
<dbReference type="SMART" id="SM00065">
    <property type="entry name" value="GAF"/>
    <property type="match status" value="3"/>
</dbReference>
<dbReference type="PANTHER" id="PTHR41523:SF7">
    <property type="entry name" value="HISTIDINE KINASE"/>
    <property type="match status" value="1"/>
</dbReference>
<keyword evidence="12" id="KW-0418">Kinase</keyword>
<evidence type="ECO:0000313" key="19">
    <source>
        <dbReference type="EMBL" id="GJD94503.1"/>
    </source>
</evidence>
<evidence type="ECO:0000259" key="18">
    <source>
        <dbReference type="PROSITE" id="PS50113"/>
    </source>
</evidence>
<dbReference type="Gene3D" id="3.30.450.40">
    <property type="match status" value="3"/>
</dbReference>
<organism evidence="19 20">
    <name type="scientific">Methylobacterium iners</name>
    <dbReference type="NCBI Taxonomy" id="418707"/>
    <lineage>
        <taxon>Bacteria</taxon>
        <taxon>Pseudomonadati</taxon>
        <taxon>Pseudomonadota</taxon>
        <taxon>Alphaproteobacteria</taxon>
        <taxon>Hyphomicrobiales</taxon>
        <taxon>Methylobacteriaceae</taxon>
        <taxon>Methylobacterium</taxon>
    </lineage>
</organism>
<dbReference type="SMART" id="SM00911">
    <property type="entry name" value="HWE_HK"/>
    <property type="match status" value="1"/>
</dbReference>
<keyword evidence="8" id="KW-0288">FMN</keyword>
<evidence type="ECO:0000256" key="14">
    <source>
        <dbReference type="ARBA" id="ARBA00022991"/>
    </source>
</evidence>
<dbReference type="PANTHER" id="PTHR41523">
    <property type="entry name" value="TWO-COMPONENT SYSTEM SENSOR PROTEIN"/>
    <property type="match status" value="1"/>
</dbReference>
<evidence type="ECO:0000256" key="2">
    <source>
        <dbReference type="ARBA" id="ARBA00012438"/>
    </source>
</evidence>
<dbReference type="InterPro" id="IPR035965">
    <property type="entry name" value="PAS-like_dom_sf"/>
</dbReference>
<keyword evidence="14" id="KW-0157">Chromophore</keyword>
<dbReference type="InterPro" id="IPR029016">
    <property type="entry name" value="GAF-like_dom_sf"/>
</dbReference>
<evidence type="ECO:0000256" key="11">
    <source>
        <dbReference type="ARBA" id="ARBA00022741"/>
    </source>
</evidence>
<dbReference type="Proteomes" id="UP001055125">
    <property type="component" value="Unassembled WGS sequence"/>
</dbReference>
<dbReference type="Pfam" id="PF08447">
    <property type="entry name" value="PAS_3"/>
    <property type="match status" value="1"/>
</dbReference>
<keyword evidence="4" id="KW-0600">Photoreceptor protein</keyword>